<dbReference type="AlphaFoldDB" id="A0AAV7R0J2"/>
<evidence type="ECO:0000313" key="2">
    <source>
        <dbReference type="Proteomes" id="UP001066276"/>
    </source>
</evidence>
<gene>
    <name evidence="1" type="ORF">NDU88_011292</name>
</gene>
<reference evidence="1" key="1">
    <citation type="journal article" date="2022" name="bioRxiv">
        <title>Sequencing and chromosome-scale assembly of the giantPleurodeles waltlgenome.</title>
        <authorList>
            <person name="Brown T."/>
            <person name="Elewa A."/>
            <person name="Iarovenko S."/>
            <person name="Subramanian E."/>
            <person name="Araus A.J."/>
            <person name="Petzold A."/>
            <person name="Susuki M."/>
            <person name="Suzuki K.-i.T."/>
            <person name="Hayashi T."/>
            <person name="Toyoda A."/>
            <person name="Oliveira C."/>
            <person name="Osipova E."/>
            <person name="Leigh N.D."/>
            <person name="Simon A."/>
            <person name="Yun M.H."/>
        </authorList>
    </citation>
    <scope>NUCLEOTIDE SEQUENCE</scope>
    <source>
        <strain evidence="1">20211129_DDA</strain>
        <tissue evidence="1">Liver</tissue>
    </source>
</reference>
<organism evidence="1 2">
    <name type="scientific">Pleurodeles waltl</name>
    <name type="common">Iberian ribbed newt</name>
    <dbReference type="NCBI Taxonomy" id="8319"/>
    <lineage>
        <taxon>Eukaryota</taxon>
        <taxon>Metazoa</taxon>
        <taxon>Chordata</taxon>
        <taxon>Craniata</taxon>
        <taxon>Vertebrata</taxon>
        <taxon>Euteleostomi</taxon>
        <taxon>Amphibia</taxon>
        <taxon>Batrachia</taxon>
        <taxon>Caudata</taxon>
        <taxon>Salamandroidea</taxon>
        <taxon>Salamandridae</taxon>
        <taxon>Pleurodelinae</taxon>
        <taxon>Pleurodeles</taxon>
    </lineage>
</organism>
<proteinExistence type="predicted"/>
<keyword evidence="2" id="KW-1185">Reference proteome</keyword>
<evidence type="ECO:0000313" key="1">
    <source>
        <dbReference type="EMBL" id="KAJ1145000.1"/>
    </source>
</evidence>
<sequence length="71" mass="7799">MAPKQPTLVPVICGTSLARRTGGAGSKRPGTVPRRLFRLPPTEVCFRQKSFRAASSLGRFPPRTFERESQG</sequence>
<protein>
    <submittedName>
        <fullName evidence="1">Uncharacterized protein</fullName>
    </submittedName>
</protein>
<dbReference type="EMBL" id="JANPWB010000010">
    <property type="protein sequence ID" value="KAJ1145000.1"/>
    <property type="molecule type" value="Genomic_DNA"/>
</dbReference>
<comment type="caution">
    <text evidence="1">The sequence shown here is derived from an EMBL/GenBank/DDBJ whole genome shotgun (WGS) entry which is preliminary data.</text>
</comment>
<accession>A0AAV7R0J2</accession>
<name>A0AAV7R0J2_PLEWA</name>
<dbReference type="Proteomes" id="UP001066276">
    <property type="component" value="Chromosome 6"/>
</dbReference>